<keyword evidence="5" id="KW-1185">Reference proteome</keyword>
<keyword evidence="2" id="KW-0472">Membrane</keyword>
<dbReference type="RefSeq" id="WP_204963566.1">
    <property type="nucleotide sequence ID" value="NZ_BAAAUR010000001.1"/>
</dbReference>
<dbReference type="EMBL" id="BSER01000009">
    <property type="protein sequence ID" value="GLJ95987.1"/>
    <property type="molecule type" value="Genomic_DNA"/>
</dbReference>
<evidence type="ECO:0000256" key="2">
    <source>
        <dbReference type="SAM" id="Phobius"/>
    </source>
</evidence>
<comment type="caution">
    <text evidence="4">The sequence shown here is derived from an EMBL/GenBank/DDBJ whole genome shotgun (WGS) entry which is preliminary data.</text>
</comment>
<sequence length="190" mass="20328">MASPGWYPHPQNPSQELYWDGTTWTAARARKSKNGGVWLALGITAAALIVTVALGIGAVAVVGAMSAPRVAGSATQSPGEPQAQKPIEKTPTQKLEADGYQEVKRGIFAKWEPKSSYTCDYWSCSKLRVISVDGCPNSLYIEAAIISGSTQVGMTNDLTTALRPMEEALVTLTDHTSNGDSFRLTEATCY</sequence>
<reference evidence="4" key="2">
    <citation type="submission" date="2023-01" db="EMBL/GenBank/DDBJ databases">
        <authorList>
            <person name="Sun Q."/>
            <person name="Evtushenko L."/>
        </authorList>
    </citation>
    <scope>NUCLEOTIDE SEQUENCE</scope>
    <source>
        <strain evidence="4">VKM Ac-1940</strain>
    </source>
</reference>
<dbReference type="Pfam" id="PF10708">
    <property type="entry name" value="DUF2510"/>
    <property type="match status" value="1"/>
</dbReference>
<feature type="domain" description="DUF2510" evidence="3">
    <location>
        <begin position="4"/>
        <end position="30"/>
    </location>
</feature>
<evidence type="ECO:0000256" key="1">
    <source>
        <dbReference type="SAM" id="MobiDB-lite"/>
    </source>
</evidence>
<reference evidence="4" key="1">
    <citation type="journal article" date="2014" name="Int. J. Syst. Evol. Microbiol.">
        <title>Complete genome sequence of Corynebacterium casei LMG S-19264T (=DSM 44701T), isolated from a smear-ripened cheese.</title>
        <authorList>
            <consortium name="US DOE Joint Genome Institute (JGI-PGF)"/>
            <person name="Walter F."/>
            <person name="Albersmeier A."/>
            <person name="Kalinowski J."/>
            <person name="Ruckert C."/>
        </authorList>
    </citation>
    <scope>NUCLEOTIDE SEQUENCE</scope>
    <source>
        <strain evidence="4">VKM Ac-1940</strain>
    </source>
</reference>
<feature type="transmembrane region" description="Helical" evidence="2">
    <location>
        <begin position="37"/>
        <end position="65"/>
    </location>
</feature>
<feature type="region of interest" description="Disordered" evidence="1">
    <location>
        <begin position="71"/>
        <end position="92"/>
    </location>
</feature>
<dbReference type="InterPro" id="IPR018929">
    <property type="entry name" value="DUF2510"/>
</dbReference>
<evidence type="ECO:0000313" key="5">
    <source>
        <dbReference type="Proteomes" id="UP001142291"/>
    </source>
</evidence>
<evidence type="ECO:0000259" key="3">
    <source>
        <dbReference type="Pfam" id="PF10708"/>
    </source>
</evidence>
<keyword evidence="2" id="KW-1133">Transmembrane helix</keyword>
<dbReference type="AlphaFoldDB" id="A0A9W6M6K9"/>
<evidence type="ECO:0000313" key="4">
    <source>
        <dbReference type="EMBL" id="GLJ95987.1"/>
    </source>
</evidence>
<dbReference type="Proteomes" id="UP001142291">
    <property type="component" value="Unassembled WGS sequence"/>
</dbReference>
<gene>
    <name evidence="4" type="ORF">GCM10017591_20500</name>
</gene>
<proteinExistence type="predicted"/>
<keyword evidence="2" id="KW-0812">Transmembrane</keyword>
<name>A0A9W6M6K9_9MICO</name>
<protein>
    <recommendedName>
        <fullName evidence="3">DUF2510 domain-containing protein</fullName>
    </recommendedName>
</protein>
<accession>A0A9W6M6K9</accession>
<organism evidence="4 5">
    <name type="scientific">Microbacterium dextranolyticum</name>
    <dbReference type="NCBI Taxonomy" id="36806"/>
    <lineage>
        <taxon>Bacteria</taxon>
        <taxon>Bacillati</taxon>
        <taxon>Actinomycetota</taxon>
        <taxon>Actinomycetes</taxon>
        <taxon>Micrococcales</taxon>
        <taxon>Microbacteriaceae</taxon>
        <taxon>Microbacterium</taxon>
    </lineage>
</organism>